<name>A0A934JX94_9BACT</name>
<dbReference type="EMBL" id="JAEKNR010000064">
    <property type="protein sequence ID" value="MBJ7597506.1"/>
    <property type="molecule type" value="Genomic_DNA"/>
</dbReference>
<comment type="caution">
    <text evidence="2">The sequence shown here is derived from an EMBL/GenBank/DDBJ whole genome shotgun (WGS) entry which is preliminary data.</text>
</comment>
<dbReference type="Proteomes" id="UP000612893">
    <property type="component" value="Unassembled WGS sequence"/>
</dbReference>
<protein>
    <submittedName>
        <fullName evidence="2">DUF309 domain-containing protein</fullName>
    </submittedName>
</protein>
<dbReference type="Gene3D" id="1.10.3450.10">
    <property type="entry name" value="TTHA0068-like"/>
    <property type="match status" value="1"/>
</dbReference>
<feature type="compositionally biased region" description="Basic and acidic residues" evidence="1">
    <location>
        <begin position="109"/>
        <end position="124"/>
    </location>
</feature>
<dbReference type="Pfam" id="PF03745">
    <property type="entry name" value="DUF309"/>
    <property type="match status" value="1"/>
</dbReference>
<keyword evidence="3" id="KW-1185">Reference proteome</keyword>
<accession>A0A934JX94</accession>
<evidence type="ECO:0000256" key="1">
    <source>
        <dbReference type="SAM" id="MobiDB-lite"/>
    </source>
</evidence>
<evidence type="ECO:0000313" key="3">
    <source>
        <dbReference type="Proteomes" id="UP000612893"/>
    </source>
</evidence>
<organism evidence="2 3">
    <name type="scientific">Candidatus Nephthysia bennettiae</name>
    <dbReference type="NCBI Taxonomy" id="3127016"/>
    <lineage>
        <taxon>Bacteria</taxon>
        <taxon>Bacillati</taxon>
        <taxon>Candidatus Dormiibacterota</taxon>
        <taxon>Candidatus Dormibacteria</taxon>
        <taxon>Candidatus Dormibacterales</taxon>
        <taxon>Candidatus Dormibacteraceae</taxon>
        <taxon>Candidatus Nephthysia</taxon>
    </lineage>
</organism>
<reference evidence="2" key="1">
    <citation type="submission" date="2020-10" db="EMBL/GenBank/DDBJ databases">
        <title>Ca. Dormibacterota MAGs.</title>
        <authorList>
            <person name="Montgomery K."/>
        </authorList>
    </citation>
    <scope>NUCLEOTIDE SEQUENCE [LARGE SCALE GENOMIC DNA]</scope>
    <source>
        <strain evidence="2">SC8812_S17_10</strain>
    </source>
</reference>
<evidence type="ECO:0000313" key="2">
    <source>
        <dbReference type="EMBL" id="MBJ7597506.1"/>
    </source>
</evidence>
<dbReference type="PANTHER" id="PTHR34796:SF1">
    <property type="entry name" value="EXPRESSED PROTEIN"/>
    <property type="match status" value="1"/>
</dbReference>
<proteinExistence type="predicted"/>
<gene>
    <name evidence="2" type="ORF">JF922_05395</name>
</gene>
<dbReference type="AlphaFoldDB" id="A0A934JX94"/>
<dbReference type="InterPro" id="IPR005500">
    <property type="entry name" value="DUF309"/>
</dbReference>
<dbReference type="InterPro" id="IPR023203">
    <property type="entry name" value="TTHA0068_sf"/>
</dbReference>
<feature type="region of interest" description="Disordered" evidence="1">
    <location>
        <begin position="99"/>
        <end position="130"/>
    </location>
</feature>
<dbReference type="SUPFAM" id="SSF140663">
    <property type="entry name" value="TTHA0068-like"/>
    <property type="match status" value="1"/>
</dbReference>
<sequence>MSLERGVELFNQGLYWESHEAWEEAWMPDRKGPDGGFYKGLIQVAAGCLHYGRRNRRGAVNKWRSGADYLRPYLPRHLGVELEPLVTQVDGFLAAFDGSQWPDGLVMPKIDRNPRPDPPRKEEGTAGGQG</sequence>
<dbReference type="RefSeq" id="WP_338199787.1">
    <property type="nucleotide sequence ID" value="NZ_JAEKNR010000064.1"/>
</dbReference>
<dbReference type="PANTHER" id="PTHR34796">
    <property type="entry name" value="EXPRESSED PROTEIN"/>
    <property type="match status" value="1"/>
</dbReference>